<keyword evidence="7" id="KW-0472">Membrane</keyword>
<evidence type="ECO:0000256" key="6">
    <source>
        <dbReference type="ARBA" id="ARBA00022989"/>
    </source>
</evidence>
<dbReference type="GO" id="GO:0009401">
    <property type="term" value="P:phosphoenolpyruvate-dependent sugar phosphotransferase system"/>
    <property type="evidence" value="ECO:0007669"/>
    <property type="project" value="InterPro"/>
</dbReference>
<keyword evidence="9" id="KW-1185">Reference proteome</keyword>
<dbReference type="OrthoDB" id="396983at2"/>
<dbReference type="Proteomes" id="UP000425411">
    <property type="component" value="Chromosome"/>
</dbReference>
<evidence type="ECO:0000256" key="2">
    <source>
        <dbReference type="ARBA" id="ARBA00022448"/>
    </source>
</evidence>
<proteinExistence type="predicted"/>
<keyword evidence="5" id="KW-0812">Transmembrane</keyword>
<gene>
    <name evidence="8" type="ORF">FOC49_04810</name>
</gene>
<dbReference type="AlphaFoldDB" id="A0A2X4N553"/>
<organism evidence="8 9">
    <name type="scientific">Gemella morbillorum</name>
    <dbReference type="NCBI Taxonomy" id="29391"/>
    <lineage>
        <taxon>Bacteria</taxon>
        <taxon>Bacillati</taxon>
        <taxon>Bacillota</taxon>
        <taxon>Bacilli</taxon>
        <taxon>Bacillales</taxon>
        <taxon>Gemellaceae</taxon>
        <taxon>Gemella</taxon>
    </lineage>
</organism>
<dbReference type="RefSeq" id="WP_004634280.1">
    <property type="nucleotide sequence ID" value="NZ_CP046314.1"/>
</dbReference>
<evidence type="ECO:0000313" key="8">
    <source>
        <dbReference type="EMBL" id="QGS09240.1"/>
    </source>
</evidence>
<dbReference type="GO" id="GO:0008982">
    <property type="term" value="F:protein-N(PI)-phosphohistidine-sugar phosphotransferase activity"/>
    <property type="evidence" value="ECO:0007669"/>
    <property type="project" value="InterPro"/>
</dbReference>
<dbReference type="GO" id="GO:0005886">
    <property type="term" value="C:plasma membrane"/>
    <property type="evidence" value="ECO:0007669"/>
    <property type="project" value="UniProtKB-SubCell"/>
</dbReference>
<evidence type="ECO:0000256" key="4">
    <source>
        <dbReference type="ARBA" id="ARBA00022597"/>
    </source>
</evidence>
<evidence type="ECO:0000313" key="9">
    <source>
        <dbReference type="Proteomes" id="UP000425411"/>
    </source>
</evidence>
<reference evidence="8 9" key="1">
    <citation type="submission" date="2019-11" db="EMBL/GenBank/DDBJ databases">
        <title>FDA dAtabase for Regulatory Grade micrObial Sequences (FDA-ARGOS): Supporting development and validation of Infectious Disease Dx tests.</title>
        <authorList>
            <person name="Turner S."/>
            <person name="Byrd R."/>
            <person name="Tallon L."/>
            <person name="Sadzewicz L."/>
            <person name="Vavikolanu K."/>
            <person name="Mehta A."/>
            <person name="Aluvathingal J."/>
            <person name="Nadendla S."/>
            <person name="Myers T."/>
            <person name="Yan Y."/>
            <person name="Sichtig H."/>
        </authorList>
    </citation>
    <scope>NUCLEOTIDE SEQUENCE [LARGE SCALE GENOMIC DNA]</scope>
    <source>
        <strain evidence="8 9">FDAARGOS_741</strain>
    </source>
</reference>
<evidence type="ECO:0000256" key="5">
    <source>
        <dbReference type="ARBA" id="ARBA00022692"/>
    </source>
</evidence>
<comment type="subcellular location">
    <subcellularLocation>
        <location evidence="1">Cell membrane</location>
        <topology evidence="1">Multi-pass membrane protein</topology>
    </subcellularLocation>
</comment>
<evidence type="ECO:0000256" key="7">
    <source>
        <dbReference type="ARBA" id="ARBA00023136"/>
    </source>
</evidence>
<name>A0A2X4N553_9BACL</name>
<dbReference type="EMBL" id="CP046314">
    <property type="protein sequence ID" value="QGS09240.1"/>
    <property type="molecule type" value="Genomic_DNA"/>
</dbReference>
<dbReference type="GeneID" id="93207769"/>
<keyword evidence="3" id="KW-1003">Cell membrane</keyword>
<evidence type="ECO:0000256" key="1">
    <source>
        <dbReference type="ARBA" id="ARBA00004651"/>
    </source>
</evidence>
<evidence type="ECO:0000256" key="3">
    <source>
        <dbReference type="ARBA" id="ARBA00022475"/>
    </source>
</evidence>
<dbReference type="InterPro" id="IPR003352">
    <property type="entry name" value="PTS_EIIC"/>
</dbReference>
<protein>
    <submittedName>
        <fullName evidence="8">PTS transporter subunit IIC</fullName>
    </submittedName>
</protein>
<dbReference type="Pfam" id="PF13303">
    <property type="entry name" value="PTS_EIIC_2"/>
    <property type="match status" value="1"/>
</dbReference>
<keyword evidence="2" id="KW-0813">Transport</keyword>
<keyword evidence="4" id="KW-0762">Sugar transport</keyword>
<sequence>MTKKTKDFLNIILNGTALGVVAGLIPNAVLSTLFKYLGTLFAPSLFATLSQAMYLLQFSIPVLVGVIVGQFLKFKPLESSVLGATVLAGSGSLTYNAANKAWTGVPMGDLFNVMLVAIIGALLILLVKDKFGAVTIIFLPIIGGLVAAFGLVTLPYMKGLTKLLATIIFEFTTLQPILMCMLITMAFACLIVTPVSTVAMGIILFTNENYIGAGAATLGLVSAAAVLAIGTFRANSRGATAAIILGAIKLMMPNCARKPQLFLTILTTAAITGISGYFLNIVGTHESAGFGIIGLIGPLKSYEMTHGGLLQIVLAFFVIPFGVAFLADRFYCNVLKLYTVDAYKPENL</sequence>
<keyword evidence="6" id="KW-1133">Transmembrane helix</keyword>
<accession>A0A2X4N553</accession>